<keyword evidence="1" id="KW-0472">Membrane</keyword>
<gene>
    <name evidence="2" type="ORF">MNBD_GAMMA19-963</name>
</gene>
<accession>A0A3B1BEJ0</accession>
<protein>
    <submittedName>
        <fullName evidence="2">Uncharacterized protein</fullName>
    </submittedName>
</protein>
<sequence length="56" mass="6360">MNEEESQYVVVTDIRMPFLSMVVFMIKWAVASIPAFIILSIIGFVLMMLVGGMSRF</sequence>
<organism evidence="2">
    <name type="scientific">hydrothermal vent metagenome</name>
    <dbReference type="NCBI Taxonomy" id="652676"/>
    <lineage>
        <taxon>unclassified sequences</taxon>
        <taxon>metagenomes</taxon>
        <taxon>ecological metagenomes</taxon>
    </lineage>
</organism>
<proteinExistence type="predicted"/>
<name>A0A3B1BEJ0_9ZZZZ</name>
<evidence type="ECO:0000256" key="1">
    <source>
        <dbReference type="SAM" id="Phobius"/>
    </source>
</evidence>
<feature type="transmembrane region" description="Helical" evidence="1">
    <location>
        <begin position="25"/>
        <end position="50"/>
    </location>
</feature>
<keyword evidence="1" id="KW-1133">Transmembrane helix</keyword>
<keyword evidence="1" id="KW-0812">Transmembrane</keyword>
<reference evidence="2" key="1">
    <citation type="submission" date="2018-06" db="EMBL/GenBank/DDBJ databases">
        <authorList>
            <person name="Zhirakovskaya E."/>
        </authorList>
    </citation>
    <scope>NUCLEOTIDE SEQUENCE</scope>
</reference>
<evidence type="ECO:0000313" key="2">
    <source>
        <dbReference type="EMBL" id="VAX04675.1"/>
    </source>
</evidence>
<dbReference type="AlphaFoldDB" id="A0A3B1BEJ0"/>
<dbReference type="EMBL" id="UOFV01000488">
    <property type="protein sequence ID" value="VAX04675.1"/>
    <property type="molecule type" value="Genomic_DNA"/>
</dbReference>